<organism evidence="15 16">
    <name type="scientific">Aspergillus leporis</name>
    <dbReference type="NCBI Taxonomy" id="41062"/>
    <lineage>
        <taxon>Eukaryota</taxon>
        <taxon>Fungi</taxon>
        <taxon>Dikarya</taxon>
        <taxon>Ascomycota</taxon>
        <taxon>Pezizomycotina</taxon>
        <taxon>Eurotiomycetes</taxon>
        <taxon>Eurotiomycetidae</taxon>
        <taxon>Eurotiales</taxon>
        <taxon>Aspergillaceae</taxon>
        <taxon>Aspergillus</taxon>
        <taxon>Aspergillus subgen. Circumdati</taxon>
    </lineage>
</organism>
<dbReference type="InterPro" id="IPR014480">
    <property type="entry name" value="Mannan-1_6-alpha_mannosidase"/>
</dbReference>
<keyword evidence="7 12" id="KW-0378">Hydrolase</keyword>
<feature type="chain" id="PRO_5024972245" description="Mannan endo-1,6-alpha-mannosidase" evidence="14">
    <location>
        <begin position="19"/>
        <end position="452"/>
    </location>
</feature>
<keyword evidence="10" id="KW-0325">Glycoprotein</keyword>
<evidence type="ECO:0000256" key="8">
    <source>
        <dbReference type="ARBA" id="ARBA00022825"/>
    </source>
</evidence>
<evidence type="ECO:0000256" key="13">
    <source>
        <dbReference type="SAM" id="MobiDB-lite"/>
    </source>
</evidence>
<dbReference type="OrthoDB" id="4187847at2759"/>
<keyword evidence="8" id="KW-0720">Serine protease</keyword>
<dbReference type="EMBL" id="ML732171">
    <property type="protein sequence ID" value="KAB8077182.1"/>
    <property type="molecule type" value="Genomic_DNA"/>
</dbReference>
<dbReference type="Gene3D" id="1.50.10.20">
    <property type="match status" value="1"/>
</dbReference>
<dbReference type="GO" id="GO:0008236">
    <property type="term" value="F:serine-type peptidase activity"/>
    <property type="evidence" value="ECO:0007669"/>
    <property type="project" value="UniProtKB-KW"/>
</dbReference>
<dbReference type="GO" id="GO:0012505">
    <property type="term" value="C:endomembrane system"/>
    <property type="evidence" value="ECO:0007669"/>
    <property type="project" value="UniProtKB-SubCell"/>
</dbReference>
<dbReference type="SUPFAM" id="SSF48208">
    <property type="entry name" value="Six-hairpin glycosidases"/>
    <property type="match status" value="1"/>
</dbReference>
<dbReference type="EC" id="3.2.1.101" evidence="4 12"/>
<evidence type="ECO:0000256" key="10">
    <source>
        <dbReference type="ARBA" id="ARBA00023180"/>
    </source>
</evidence>
<dbReference type="GO" id="GO:0009272">
    <property type="term" value="P:fungal-type cell wall biogenesis"/>
    <property type="evidence" value="ECO:0007669"/>
    <property type="project" value="TreeGrafter"/>
</dbReference>
<dbReference type="PANTHER" id="PTHR12145">
    <property type="entry name" value="MANNAN ENDO-1,6-ALPHA-MANNOSIDASE DCW1"/>
    <property type="match status" value="1"/>
</dbReference>
<dbReference type="FunFam" id="1.50.10.20:FF:000006">
    <property type="entry name" value="Mannan endo-1,6-alpha-mannosidase"/>
    <property type="match status" value="1"/>
</dbReference>
<dbReference type="InterPro" id="IPR008928">
    <property type="entry name" value="6-hairpin_glycosidase_sf"/>
</dbReference>
<keyword evidence="16" id="KW-1185">Reference proteome</keyword>
<dbReference type="Proteomes" id="UP000326565">
    <property type="component" value="Unassembled WGS sequence"/>
</dbReference>
<evidence type="ECO:0000256" key="14">
    <source>
        <dbReference type="SAM" id="SignalP"/>
    </source>
</evidence>
<reference evidence="15 16" key="1">
    <citation type="submission" date="2019-04" db="EMBL/GenBank/DDBJ databases">
        <title>Friends and foes A comparative genomics study of 23 Aspergillus species from section Flavi.</title>
        <authorList>
            <consortium name="DOE Joint Genome Institute"/>
            <person name="Kjaerbolling I."/>
            <person name="Vesth T."/>
            <person name="Frisvad J.C."/>
            <person name="Nybo J.L."/>
            <person name="Theobald S."/>
            <person name="Kildgaard S."/>
            <person name="Isbrandt T."/>
            <person name="Kuo A."/>
            <person name="Sato A."/>
            <person name="Lyhne E.K."/>
            <person name="Kogle M.E."/>
            <person name="Wiebenga A."/>
            <person name="Kun R.S."/>
            <person name="Lubbers R.J."/>
            <person name="Makela M.R."/>
            <person name="Barry K."/>
            <person name="Chovatia M."/>
            <person name="Clum A."/>
            <person name="Daum C."/>
            <person name="Haridas S."/>
            <person name="He G."/>
            <person name="LaButti K."/>
            <person name="Lipzen A."/>
            <person name="Mondo S."/>
            <person name="Riley R."/>
            <person name="Salamov A."/>
            <person name="Simmons B.A."/>
            <person name="Magnuson J.K."/>
            <person name="Henrissat B."/>
            <person name="Mortensen U.H."/>
            <person name="Larsen T.O."/>
            <person name="Devries R.P."/>
            <person name="Grigoriev I.V."/>
            <person name="Machida M."/>
            <person name="Baker S.E."/>
            <person name="Andersen M.R."/>
        </authorList>
    </citation>
    <scope>NUCLEOTIDE SEQUENCE [LARGE SCALE GENOMIC DNA]</scope>
    <source>
        <strain evidence="15 16">CBS 151.66</strain>
    </source>
</reference>
<keyword evidence="11 12" id="KW-0326">Glycosidase</keyword>
<accession>A0A5N5XCU7</accession>
<evidence type="ECO:0000313" key="15">
    <source>
        <dbReference type="EMBL" id="KAB8077182.1"/>
    </source>
</evidence>
<gene>
    <name evidence="15" type="ORF">BDV29DRAFT_168480</name>
</gene>
<evidence type="ECO:0000256" key="11">
    <source>
        <dbReference type="ARBA" id="ARBA00023295"/>
    </source>
</evidence>
<feature type="region of interest" description="Disordered" evidence="13">
    <location>
        <begin position="391"/>
        <end position="431"/>
    </location>
</feature>
<comment type="catalytic activity">
    <reaction evidence="1 12">
        <text>Random hydrolysis of (1-&gt;6)-alpha-D-mannosidic linkages in unbranched (1-&gt;6)-mannans.</text>
        <dbReference type="EC" id="3.2.1.101"/>
    </reaction>
</comment>
<keyword evidence="9" id="KW-0472">Membrane</keyword>
<feature type="signal peptide" evidence="14">
    <location>
        <begin position="1"/>
        <end position="18"/>
    </location>
</feature>
<dbReference type="GO" id="GO:0008496">
    <property type="term" value="F:mannan endo-1,6-alpha-mannosidase activity"/>
    <property type="evidence" value="ECO:0007669"/>
    <property type="project" value="UniProtKB-UniRule"/>
</dbReference>
<evidence type="ECO:0000256" key="9">
    <source>
        <dbReference type="ARBA" id="ARBA00023136"/>
    </source>
</evidence>
<dbReference type="InterPro" id="IPR023828">
    <property type="entry name" value="Peptidase_S8_Ser-AS"/>
</dbReference>
<evidence type="ECO:0000256" key="6">
    <source>
        <dbReference type="ARBA" id="ARBA00022729"/>
    </source>
</evidence>
<dbReference type="Pfam" id="PF03663">
    <property type="entry name" value="Glyco_hydro_76"/>
    <property type="match status" value="1"/>
</dbReference>
<dbReference type="InterPro" id="IPR005198">
    <property type="entry name" value="Glyco_hydro_76"/>
</dbReference>
<evidence type="ECO:0000256" key="3">
    <source>
        <dbReference type="ARBA" id="ARBA00009699"/>
    </source>
</evidence>
<feature type="compositionally biased region" description="Low complexity" evidence="13">
    <location>
        <begin position="393"/>
        <end position="431"/>
    </location>
</feature>
<keyword evidence="5" id="KW-0645">Protease</keyword>
<dbReference type="GO" id="GO:0006508">
    <property type="term" value="P:proteolysis"/>
    <property type="evidence" value="ECO:0007669"/>
    <property type="project" value="UniProtKB-KW"/>
</dbReference>
<dbReference type="PANTHER" id="PTHR12145:SF37">
    <property type="entry name" value="MANNAN ENDO-1,6-ALPHA-MANNOSIDASE"/>
    <property type="match status" value="1"/>
</dbReference>
<evidence type="ECO:0000256" key="2">
    <source>
        <dbReference type="ARBA" id="ARBA00004308"/>
    </source>
</evidence>
<dbReference type="GO" id="GO:0016052">
    <property type="term" value="P:carbohydrate catabolic process"/>
    <property type="evidence" value="ECO:0007669"/>
    <property type="project" value="InterPro"/>
</dbReference>
<dbReference type="PIRSF" id="PIRSF016302">
    <property type="entry name" value="Man_a_manosd"/>
    <property type="match status" value="1"/>
</dbReference>
<name>A0A5N5XCU7_9EURO</name>
<comment type="similarity">
    <text evidence="3 12">Belongs to the glycosyl hydrolase 76 family.</text>
</comment>
<protein>
    <recommendedName>
        <fullName evidence="4 12">Mannan endo-1,6-alpha-mannosidase</fullName>
        <ecNumber evidence="4 12">3.2.1.101</ecNumber>
    </recommendedName>
</protein>
<sequence>MWIKRFAAAGLLASAASAVKIDIDDPKSIQNAALTTTFTLMSNYTSNHTGEIPGIVNDSWWESAVLYRTLIQYWSLTGDASNNPAVTQGMYWQRGDNDYMPSNISEYIGNDDQASWALAAMTAAESKFPEETKLASWITLAQNVFDIQAARWDTKNCGGGLRWQIWTFQAGYGIKNAISNGDLFELSARLARYTGNKTYVEWAEKVWDWTLSTQLMNNKTWTIADSMSVEDRCATLEHTQWSHNYAVYLSGAAYMYNLTNGDTKWKTGIDGLLNTTLNTFFPKKYGGEIMSEVTCEPTHSCNYTQHLFKGILASTLGAMTNIAPYTSADILPKLKGSAEAAAKSCSGGNDNNLCGERWYESEWDGIFGMEVQMSAASLFISNLFNSTAKAPVTSSTNGSSTNSTSGTSDSQPSATGGSNSGTSTDTPNGSSHVSALSGLAIMGVLAGVLAAI</sequence>
<dbReference type="PROSITE" id="PS00138">
    <property type="entry name" value="SUBTILASE_SER"/>
    <property type="match status" value="1"/>
</dbReference>
<proteinExistence type="inferred from homology"/>
<dbReference type="AlphaFoldDB" id="A0A5N5XCU7"/>
<evidence type="ECO:0000256" key="4">
    <source>
        <dbReference type="ARBA" id="ARBA00012350"/>
    </source>
</evidence>
<evidence type="ECO:0000256" key="12">
    <source>
        <dbReference type="PIRNR" id="PIRNR016302"/>
    </source>
</evidence>
<evidence type="ECO:0000256" key="7">
    <source>
        <dbReference type="ARBA" id="ARBA00022801"/>
    </source>
</evidence>
<comment type="subcellular location">
    <subcellularLocation>
        <location evidence="2">Endomembrane system</location>
    </subcellularLocation>
</comment>
<keyword evidence="6 14" id="KW-0732">Signal</keyword>
<evidence type="ECO:0000313" key="16">
    <source>
        <dbReference type="Proteomes" id="UP000326565"/>
    </source>
</evidence>
<evidence type="ECO:0000256" key="1">
    <source>
        <dbReference type="ARBA" id="ARBA00001452"/>
    </source>
</evidence>
<evidence type="ECO:0000256" key="5">
    <source>
        <dbReference type="ARBA" id="ARBA00022670"/>
    </source>
</evidence>